<dbReference type="Proteomes" id="UP000299102">
    <property type="component" value="Unassembled WGS sequence"/>
</dbReference>
<sequence>MLSSSLIVGLRAAKASILPSRHLAAAASATDPIQKLFLDKIREYKSKSGGGKLVDVSPEIQKELKTELEKLEKQYGGGAGVDMTAFPDFKFDEPKLDPIDEQEAAKK</sequence>
<reference evidence="10 11" key="1">
    <citation type="journal article" date="2019" name="Commun. Biol.">
        <title>The bagworm genome reveals a unique fibroin gene that provides high tensile strength.</title>
        <authorList>
            <person name="Kono N."/>
            <person name="Nakamura H."/>
            <person name="Ohtoshi R."/>
            <person name="Tomita M."/>
            <person name="Numata K."/>
            <person name="Arakawa K."/>
        </authorList>
    </citation>
    <scope>NUCLEOTIDE SEQUENCE [LARGE SCALE GENOMIC DNA]</scope>
</reference>
<dbReference type="GO" id="GO:0015078">
    <property type="term" value="F:proton transmembrane transporter activity"/>
    <property type="evidence" value="ECO:0007669"/>
    <property type="project" value="InterPro"/>
</dbReference>
<dbReference type="InterPro" id="IPR036204">
    <property type="entry name" value="ATP_synth_f6_sf_mt"/>
</dbReference>
<evidence type="ECO:0000256" key="4">
    <source>
        <dbReference type="ARBA" id="ARBA00022547"/>
    </source>
</evidence>
<dbReference type="PANTHER" id="PTHR12441:SF10">
    <property type="entry name" value="ATP SYNTHASE-COUPLING FACTOR 6, MITOCHONDRIAL"/>
    <property type="match status" value="1"/>
</dbReference>
<dbReference type="GO" id="GO:0015986">
    <property type="term" value="P:proton motive force-driven ATP synthesis"/>
    <property type="evidence" value="ECO:0007669"/>
    <property type="project" value="InterPro"/>
</dbReference>
<dbReference type="GO" id="GO:0045259">
    <property type="term" value="C:proton-transporting ATP synthase complex"/>
    <property type="evidence" value="ECO:0007669"/>
    <property type="project" value="UniProtKB-KW"/>
</dbReference>
<evidence type="ECO:0000256" key="8">
    <source>
        <dbReference type="ARBA" id="ARBA00023128"/>
    </source>
</evidence>
<evidence type="ECO:0000256" key="5">
    <source>
        <dbReference type="ARBA" id="ARBA00022781"/>
    </source>
</evidence>
<comment type="caution">
    <text evidence="10">The sequence shown here is derived from an EMBL/GenBank/DDBJ whole genome shotgun (WGS) entry which is preliminary data.</text>
</comment>
<evidence type="ECO:0000256" key="9">
    <source>
        <dbReference type="ARBA" id="ARBA00023136"/>
    </source>
</evidence>
<dbReference type="SUPFAM" id="SSF111357">
    <property type="entry name" value="Mitochondrial ATP synthase coupling factor 6"/>
    <property type="match status" value="1"/>
</dbReference>
<dbReference type="STRING" id="151549.A0A4C1V203"/>
<dbReference type="AlphaFoldDB" id="A0A4C1V203"/>
<dbReference type="GO" id="GO:0005743">
    <property type="term" value="C:mitochondrial inner membrane"/>
    <property type="evidence" value="ECO:0007669"/>
    <property type="project" value="UniProtKB-SubCell"/>
</dbReference>
<keyword evidence="11" id="KW-1185">Reference proteome</keyword>
<evidence type="ECO:0000313" key="10">
    <source>
        <dbReference type="EMBL" id="GBP32317.1"/>
    </source>
</evidence>
<proteinExistence type="inferred from homology"/>
<accession>A0A4C1V203</accession>
<keyword evidence="7" id="KW-0406">Ion transport</keyword>
<dbReference type="OrthoDB" id="8902296at2759"/>
<keyword evidence="6" id="KW-0999">Mitochondrion inner membrane</keyword>
<dbReference type="Gene3D" id="1.10.246.110">
    <property type="entry name" value="Mitochondrial ATP synthase-coupling factor 6"/>
    <property type="match status" value="1"/>
</dbReference>
<dbReference type="Pfam" id="PF05511">
    <property type="entry name" value="ATP-synt_F6"/>
    <property type="match status" value="1"/>
</dbReference>
<evidence type="ECO:0000256" key="2">
    <source>
        <dbReference type="ARBA" id="ARBA00007346"/>
    </source>
</evidence>
<dbReference type="EMBL" id="BGZK01000258">
    <property type="protein sequence ID" value="GBP32317.1"/>
    <property type="molecule type" value="Genomic_DNA"/>
</dbReference>
<dbReference type="InterPro" id="IPR008387">
    <property type="entry name" value="ATP_synth_f6_mt"/>
</dbReference>
<evidence type="ECO:0000256" key="7">
    <source>
        <dbReference type="ARBA" id="ARBA00023065"/>
    </source>
</evidence>
<dbReference type="PANTHER" id="PTHR12441">
    <property type="entry name" value="ATP SYNTHASE COUPLING FACTOR 6, MITOCHONDRIAL"/>
    <property type="match status" value="1"/>
</dbReference>
<organism evidence="10 11">
    <name type="scientific">Eumeta variegata</name>
    <name type="common">Bagworm moth</name>
    <name type="synonym">Eumeta japonica</name>
    <dbReference type="NCBI Taxonomy" id="151549"/>
    <lineage>
        <taxon>Eukaryota</taxon>
        <taxon>Metazoa</taxon>
        <taxon>Ecdysozoa</taxon>
        <taxon>Arthropoda</taxon>
        <taxon>Hexapoda</taxon>
        <taxon>Insecta</taxon>
        <taxon>Pterygota</taxon>
        <taxon>Neoptera</taxon>
        <taxon>Endopterygota</taxon>
        <taxon>Lepidoptera</taxon>
        <taxon>Glossata</taxon>
        <taxon>Ditrysia</taxon>
        <taxon>Tineoidea</taxon>
        <taxon>Psychidae</taxon>
        <taxon>Oiketicinae</taxon>
        <taxon>Eumeta</taxon>
    </lineage>
</organism>
<comment type="subcellular location">
    <subcellularLocation>
        <location evidence="1">Mitochondrion inner membrane</location>
    </subcellularLocation>
</comment>
<evidence type="ECO:0000256" key="1">
    <source>
        <dbReference type="ARBA" id="ARBA00004273"/>
    </source>
</evidence>
<keyword evidence="3" id="KW-0813">Transport</keyword>
<evidence type="ECO:0000313" key="11">
    <source>
        <dbReference type="Proteomes" id="UP000299102"/>
    </source>
</evidence>
<protein>
    <submittedName>
        <fullName evidence="10">ATP synthase-coupling factor 6, mitochondrial</fullName>
    </submittedName>
</protein>
<dbReference type="FunFam" id="1.10.246.110:FF:000001">
    <property type="entry name" value="ATP synthase-coupling factor 6, mitochondrial"/>
    <property type="match status" value="1"/>
</dbReference>
<evidence type="ECO:0000256" key="6">
    <source>
        <dbReference type="ARBA" id="ARBA00022792"/>
    </source>
</evidence>
<name>A0A4C1V203_EUMVA</name>
<comment type="similarity">
    <text evidence="2">Belongs to the eukaryotic ATPase subunit F6 family.</text>
</comment>
<keyword evidence="9" id="KW-0472">Membrane</keyword>
<keyword evidence="5" id="KW-0375">Hydrogen ion transport</keyword>
<keyword evidence="4" id="KW-0138">CF(0)</keyword>
<gene>
    <name evidence="10" type="primary">ATPsynCf6</name>
    <name evidence="10" type="ORF">EVAR_25571_1</name>
</gene>
<evidence type="ECO:0000256" key="3">
    <source>
        <dbReference type="ARBA" id="ARBA00022448"/>
    </source>
</evidence>
<keyword evidence="8" id="KW-0496">Mitochondrion</keyword>